<evidence type="ECO:0000256" key="2">
    <source>
        <dbReference type="SAM" id="SignalP"/>
    </source>
</evidence>
<reference evidence="3 4" key="1">
    <citation type="submission" date="2018-07" db="EMBL/GenBank/DDBJ databases">
        <title>Campylobacter zealandensis sp. nov., isolated from birds and water in New Zealand.</title>
        <authorList>
            <person name="Wilkinson D.A."/>
            <person name="Biggs P.J."/>
            <person name="French N.P."/>
            <person name="Midwinter A.C."/>
        </authorList>
    </citation>
    <scope>NUCLEOTIDE SEQUENCE [LARGE SCALE GENOMIC DNA]</scope>
    <source>
        <strain evidence="3 4">B423b</strain>
    </source>
</reference>
<keyword evidence="4" id="KW-1185">Reference proteome</keyword>
<dbReference type="SUPFAM" id="SSF101082">
    <property type="entry name" value="Typo IV secretion system protein TraC"/>
    <property type="match status" value="1"/>
</dbReference>
<evidence type="ECO:0008006" key="5">
    <source>
        <dbReference type="Google" id="ProtNLM"/>
    </source>
</evidence>
<dbReference type="EMBL" id="QPGR01000015">
    <property type="protein sequence ID" value="TBR79542.1"/>
    <property type="molecule type" value="Genomic_DNA"/>
</dbReference>
<name>A0A4Q9JUX0_9BACT</name>
<gene>
    <name evidence="3" type="ORF">DU473_07050</name>
</gene>
<evidence type="ECO:0000313" key="3">
    <source>
        <dbReference type="EMBL" id="TBR79542.1"/>
    </source>
</evidence>
<dbReference type="OrthoDB" id="5362356at2"/>
<evidence type="ECO:0000313" key="4">
    <source>
        <dbReference type="Proteomes" id="UP000292583"/>
    </source>
</evidence>
<feature type="chain" id="PRO_5020572538" description="Type IV secretion system protein VirB5" evidence="2">
    <location>
        <begin position="21"/>
        <end position="318"/>
    </location>
</feature>
<comment type="caution">
    <text evidence="3">The sequence shown here is derived from an EMBL/GenBank/DDBJ whole genome shotgun (WGS) entry which is preliminary data.</text>
</comment>
<keyword evidence="1" id="KW-0175">Coiled coil</keyword>
<dbReference type="InterPro" id="IPR014158">
    <property type="entry name" value="T4SS_VirB5"/>
</dbReference>
<dbReference type="RefSeq" id="WP_131186850.1">
    <property type="nucleotide sequence ID" value="NZ_CP076659.1"/>
</dbReference>
<dbReference type="AlphaFoldDB" id="A0A4Q9JUX0"/>
<evidence type="ECO:0000256" key="1">
    <source>
        <dbReference type="SAM" id="Coils"/>
    </source>
</evidence>
<dbReference type="Proteomes" id="UP000292583">
    <property type="component" value="Unassembled WGS sequence"/>
</dbReference>
<keyword evidence="2" id="KW-0732">Signal</keyword>
<dbReference type="Gene3D" id="1.20.58.430">
    <property type="entry name" value="Type IV secretion system, VirB5-domain"/>
    <property type="match status" value="1"/>
</dbReference>
<organism evidence="3 4">
    <name type="scientific">Campylobacter novaezeelandiae</name>
    <dbReference type="NCBI Taxonomy" id="2267891"/>
    <lineage>
        <taxon>Bacteria</taxon>
        <taxon>Pseudomonadati</taxon>
        <taxon>Campylobacterota</taxon>
        <taxon>Epsilonproteobacteria</taxon>
        <taxon>Campylobacterales</taxon>
        <taxon>Campylobacteraceae</taxon>
        <taxon>Campylobacter</taxon>
    </lineage>
</organism>
<accession>A0A4Q9JUX0</accession>
<proteinExistence type="predicted"/>
<dbReference type="Pfam" id="PF07996">
    <property type="entry name" value="T4SS"/>
    <property type="match status" value="1"/>
</dbReference>
<sequence length="318" mass="36501">MKINKLFLSLFFSTSLFSSGIPVIDAASIAQAVTNYKQMITQYQQMIKDTANFEKQMKEFGVDMSSISEILGDTKSLISQTQSLYDNIKAIPDDFYGEIEDITRACNFMEKESSFFQIKIKKAETKYIDKVNTCISAISDTTEVDKSIQQLNQKLLTLTKNDTKTYNETLIQIQNLENAKQYLSSKANQDKINKMLSFYDNYQKNESNNPYTKVKMDKDLKELSKQLLKANNQKQAQALTNAILIKILEMTQRQYELNIYFSQAVASLGINGGNTQINKSPSFDLTYEEPQDPKEYNPYLKDIQQQPKDENGFPIFTF</sequence>
<feature type="coiled-coil region" evidence="1">
    <location>
        <begin position="213"/>
        <end position="240"/>
    </location>
</feature>
<protein>
    <recommendedName>
        <fullName evidence="5">Type IV secretion system protein VirB5</fullName>
    </recommendedName>
</protein>
<dbReference type="InterPro" id="IPR023220">
    <property type="entry name" value="T4SS_VirB5-domain"/>
</dbReference>
<feature type="signal peptide" evidence="2">
    <location>
        <begin position="1"/>
        <end position="20"/>
    </location>
</feature>